<keyword evidence="4 6" id="KW-1133">Transmembrane helix</keyword>
<keyword evidence="3 6" id="KW-0812">Transmembrane</keyword>
<keyword evidence="9" id="KW-1185">Reference proteome</keyword>
<dbReference type="Proteomes" id="UP000324897">
    <property type="component" value="Unassembled WGS sequence"/>
</dbReference>
<comment type="caution">
    <text evidence="7">The sequence shown here is derived from an EMBL/GenBank/DDBJ whole genome shotgun (WGS) entry which is preliminary data.</text>
</comment>
<dbReference type="EMBL" id="RWGY01000031">
    <property type="protein sequence ID" value="TVU14534.1"/>
    <property type="molecule type" value="Genomic_DNA"/>
</dbReference>
<dbReference type="EMBL" id="RWGY01000031">
    <property type="protein sequence ID" value="TVU14535.1"/>
    <property type="molecule type" value="Genomic_DNA"/>
</dbReference>
<dbReference type="InterPro" id="IPR007749">
    <property type="entry name" value="DUF677"/>
</dbReference>
<comment type="similarity">
    <text evidence="2">Belongs to the UPF0496 family.</text>
</comment>
<dbReference type="PANTHER" id="PTHR31113">
    <property type="entry name" value="UPF0496 PROTEIN 3-RELATED"/>
    <property type="match status" value="1"/>
</dbReference>
<dbReference type="Gramene" id="TVU14534">
    <property type="protein sequence ID" value="TVU14534"/>
    <property type="gene ID" value="EJB05_38009"/>
</dbReference>
<evidence type="ECO:0000256" key="5">
    <source>
        <dbReference type="ARBA" id="ARBA00023136"/>
    </source>
</evidence>
<comment type="subcellular location">
    <subcellularLocation>
        <location evidence="1">Membrane</location>
    </subcellularLocation>
</comment>
<evidence type="ECO:0000313" key="9">
    <source>
        <dbReference type="Proteomes" id="UP000324897"/>
    </source>
</evidence>
<organism evidence="7 9">
    <name type="scientific">Eragrostis curvula</name>
    <name type="common">weeping love grass</name>
    <dbReference type="NCBI Taxonomy" id="38414"/>
    <lineage>
        <taxon>Eukaryota</taxon>
        <taxon>Viridiplantae</taxon>
        <taxon>Streptophyta</taxon>
        <taxon>Embryophyta</taxon>
        <taxon>Tracheophyta</taxon>
        <taxon>Spermatophyta</taxon>
        <taxon>Magnoliopsida</taxon>
        <taxon>Liliopsida</taxon>
        <taxon>Poales</taxon>
        <taxon>Poaceae</taxon>
        <taxon>PACMAD clade</taxon>
        <taxon>Chloridoideae</taxon>
        <taxon>Eragrostideae</taxon>
        <taxon>Eragrostidinae</taxon>
        <taxon>Eragrostis</taxon>
    </lineage>
</organism>
<gene>
    <name evidence="7" type="ORF">EJB05_38009</name>
    <name evidence="8" type="ORF">EJB05_38010</name>
</gene>
<evidence type="ECO:0000256" key="4">
    <source>
        <dbReference type="ARBA" id="ARBA00022989"/>
    </source>
</evidence>
<feature type="non-terminal residue" evidence="7">
    <location>
        <position position="1"/>
    </location>
</feature>
<keyword evidence="5 6" id="KW-0472">Membrane</keyword>
<feature type="transmembrane region" description="Helical" evidence="6">
    <location>
        <begin position="140"/>
        <end position="158"/>
    </location>
</feature>
<evidence type="ECO:0000313" key="7">
    <source>
        <dbReference type="EMBL" id="TVU14534.1"/>
    </source>
</evidence>
<evidence type="ECO:0000313" key="8">
    <source>
        <dbReference type="EMBL" id="TVU14535.1"/>
    </source>
</evidence>
<evidence type="ECO:0000256" key="2">
    <source>
        <dbReference type="ARBA" id="ARBA00009074"/>
    </source>
</evidence>
<protein>
    <submittedName>
        <fullName evidence="7">Uncharacterized protein</fullName>
    </submittedName>
</protein>
<dbReference type="Gramene" id="TVU14535">
    <property type="protein sequence ID" value="TVU14535"/>
    <property type="gene ID" value="EJB05_38010"/>
</dbReference>
<dbReference type="OrthoDB" id="776561at2759"/>
<feature type="transmembrane region" description="Helical" evidence="6">
    <location>
        <begin position="164"/>
        <end position="182"/>
    </location>
</feature>
<reference evidence="7 9" key="1">
    <citation type="journal article" date="2019" name="Sci. Rep.">
        <title>A high-quality genome of Eragrostis curvula grass provides insights into Poaceae evolution and supports new strategies to enhance forage quality.</title>
        <authorList>
            <person name="Carballo J."/>
            <person name="Santos B.A.C.M."/>
            <person name="Zappacosta D."/>
            <person name="Garbus I."/>
            <person name="Selva J.P."/>
            <person name="Gallo C.A."/>
            <person name="Diaz A."/>
            <person name="Albertini E."/>
            <person name="Caccamo M."/>
            <person name="Echenique V."/>
        </authorList>
    </citation>
    <scope>NUCLEOTIDE SEQUENCE [LARGE SCALE GENOMIC DNA]</scope>
    <source>
        <strain evidence="9">cv. Victoria</strain>
        <tissue evidence="7">Leaf</tissue>
    </source>
</reference>
<dbReference type="Pfam" id="PF05055">
    <property type="entry name" value="DUF677"/>
    <property type="match status" value="1"/>
</dbReference>
<evidence type="ECO:0000256" key="1">
    <source>
        <dbReference type="ARBA" id="ARBA00004370"/>
    </source>
</evidence>
<name>A0A5J9TT54_9POAL</name>
<proteinExistence type="inferred from homology"/>
<dbReference type="AlphaFoldDB" id="A0A5J9TT54"/>
<evidence type="ECO:0000256" key="6">
    <source>
        <dbReference type="SAM" id="Phobius"/>
    </source>
</evidence>
<sequence>MSARGQEAALNIDQEYDNTLRLLNEQRCEEEMEAHLQDMTMQRSTYSPEIEVAMAGYFNASAEASEMCVDLLRNIKSAQRNYQSMDSTSAGAPLAVNPFCTTRSNFIQIHDKYTSMFRSIRSTHKKVARKLKVVKAIKKLLKVGLVVACSAAAVAAVAAAAHLLFFGLMVGPAAAGLCPIALRKRMTKKTRSSKTGSLLRLREQLDTAAKGAYVLGNDLDTVSQLVARLSDGIERENAMSQYCVEREREGSSVPEMVSELKKSYSNSRMLALELEEHVCLCLATIDRARVLVIQEISKQA</sequence>
<dbReference type="GO" id="GO:0016020">
    <property type="term" value="C:membrane"/>
    <property type="evidence" value="ECO:0007669"/>
    <property type="project" value="UniProtKB-SubCell"/>
</dbReference>
<evidence type="ECO:0000256" key="3">
    <source>
        <dbReference type="ARBA" id="ARBA00022692"/>
    </source>
</evidence>
<dbReference type="PANTHER" id="PTHR31113:SF2">
    <property type="entry name" value="OS04G0423200 PROTEIN"/>
    <property type="match status" value="1"/>
</dbReference>
<accession>A0A5J9TT54</accession>